<dbReference type="GO" id="GO:0003677">
    <property type="term" value="F:DNA binding"/>
    <property type="evidence" value="ECO:0007669"/>
    <property type="project" value="UniProtKB-KW"/>
</dbReference>
<dbReference type="Gene3D" id="3.40.50.300">
    <property type="entry name" value="P-loop containing nucleotide triphosphate hydrolases"/>
    <property type="match status" value="1"/>
</dbReference>
<sequence length="862" mass="94870">MRYSSGKLDRTTLPRIPGRLVPRPELLSRLDALTPLIELRGLSGIGKTTLAIQWANHRRAEGDTVMWFNPGDAPQPRELLEAVDQQLPGNSGHRTIVIVDDAHFLTGPDLIEGLCDRLVARSDLHLLICTRHSHPIKRHARTRRIESTLLTGGHLNATRASLSEFAKAWGHSLTAAQNDQLWNNIGGWLAPTRIALEMTPPADSVDLVGAHSYFKEQVLPEIADRASLLVAMTLALPRCVCLEMAQKILIASPHTPDLVTASTPESVLEHFVDHGLLESVSAIGTEERWQLPVLVRRVLRTMFESEYPEKAAQTHRVLGRWLFNRGGAHRVGDMIAHARAAEDWMLLARAWAHHALLLTGKHPQETVRAYSDIPGAALEEFPKLRAATPVIAAMRARLASKEHARPIANYDLAGWGWKGPKRKAAQPTAMNTQDAASRIIAWRARGRFERALEIAETHSERLLLESPVITPQDRAWFEFQWGLSAVSALRGLQATQLFERAIESAENGNLDFLVAAASYQLSLIHTLSGDTGAARQHLGVARRMRTVGHWMHDVIAVAGRLAESVFALDRLERDTDAIEPAGVDADRVEEWAMLTWVRTQHALFFGDPVTMMDRVFRVAALHEGAIQPGGMDELLVKRSLAELQVALGELTRAQLLIVDAGDELLLLKARILYIAGNYTEALAMASSAIWDARTMLRDRVELLLIEAAASLAMGDRATAMTAFERGLLLARDIGTLSPFASMPRPALIRLAGMVEGSFTAAEYELITSIRAPYPETGELVTLTGRELTVLQAMNEHATLVEIARSLTVSVNTVKKQAVAVYAKLGVHDRASALLKARRLGLLTTQKTRSAGIAARRAARKPS</sequence>
<dbReference type="InterPro" id="IPR027417">
    <property type="entry name" value="P-loop_NTPase"/>
</dbReference>
<dbReference type="InterPro" id="IPR011990">
    <property type="entry name" value="TPR-like_helical_dom_sf"/>
</dbReference>
<evidence type="ECO:0000313" key="5">
    <source>
        <dbReference type="EMBL" id="HIY66848.1"/>
    </source>
</evidence>
<dbReference type="SUPFAM" id="SSF48452">
    <property type="entry name" value="TPR-like"/>
    <property type="match status" value="1"/>
</dbReference>
<reference evidence="5" key="2">
    <citation type="submission" date="2021-04" db="EMBL/GenBank/DDBJ databases">
        <authorList>
            <person name="Gilroy R."/>
        </authorList>
    </citation>
    <scope>NUCLEOTIDE SEQUENCE</scope>
    <source>
        <strain evidence="5">ChiGjej1B1-98</strain>
    </source>
</reference>
<dbReference type="SUPFAM" id="SSF46894">
    <property type="entry name" value="C-terminal effector domain of the bipartite response regulators"/>
    <property type="match status" value="1"/>
</dbReference>
<dbReference type="CDD" id="cd06170">
    <property type="entry name" value="LuxR_C_like"/>
    <property type="match status" value="1"/>
</dbReference>
<dbReference type="AlphaFoldDB" id="A0A9D1YW57"/>
<reference evidence="5" key="1">
    <citation type="journal article" date="2021" name="PeerJ">
        <title>Extensive microbial diversity within the chicken gut microbiome revealed by metagenomics and culture.</title>
        <authorList>
            <person name="Gilroy R."/>
            <person name="Ravi A."/>
            <person name="Getino M."/>
            <person name="Pursley I."/>
            <person name="Horton D.L."/>
            <person name="Alikhan N.F."/>
            <person name="Baker D."/>
            <person name="Gharbi K."/>
            <person name="Hall N."/>
            <person name="Watson M."/>
            <person name="Adriaenssens E.M."/>
            <person name="Foster-Nyarko E."/>
            <person name="Jarju S."/>
            <person name="Secka A."/>
            <person name="Antonio M."/>
            <person name="Oren A."/>
            <person name="Chaudhuri R.R."/>
            <person name="La Ragione R."/>
            <person name="Hildebrand F."/>
            <person name="Pallen M.J."/>
        </authorList>
    </citation>
    <scope>NUCLEOTIDE SEQUENCE</scope>
    <source>
        <strain evidence="5">ChiGjej1B1-98</strain>
    </source>
</reference>
<protein>
    <submittedName>
        <fullName evidence="5">LuxR C-terminal-related transcriptional regulator</fullName>
    </submittedName>
</protein>
<dbReference type="Proteomes" id="UP000824005">
    <property type="component" value="Unassembled WGS sequence"/>
</dbReference>
<keyword evidence="1" id="KW-0805">Transcription regulation</keyword>
<dbReference type="InterPro" id="IPR000792">
    <property type="entry name" value="Tscrpt_reg_LuxR_C"/>
</dbReference>
<keyword evidence="3" id="KW-0804">Transcription</keyword>
<evidence type="ECO:0000259" key="4">
    <source>
        <dbReference type="PROSITE" id="PS50043"/>
    </source>
</evidence>
<dbReference type="InterPro" id="IPR036388">
    <property type="entry name" value="WH-like_DNA-bd_sf"/>
</dbReference>
<keyword evidence="2" id="KW-0238">DNA-binding</keyword>
<dbReference type="Gene3D" id="1.10.10.10">
    <property type="entry name" value="Winged helix-like DNA-binding domain superfamily/Winged helix DNA-binding domain"/>
    <property type="match status" value="1"/>
</dbReference>
<feature type="domain" description="HTH luxR-type" evidence="4">
    <location>
        <begin position="775"/>
        <end position="840"/>
    </location>
</feature>
<proteinExistence type="predicted"/>
<dbReference type="SUPFAM" id="SSF52540">
    <property type="entry name" value="P-loop containing nucleoside triphosphate hydrolases"/>
    <property type="match status" value="1"/>
</dbReference>
<comment type="caution">
    <text evidence="5">The sequence shown here is derived from an EMBL/GenBank/DDBJ whole genome shotgun (WGS) entry which is preliminary data.</text>
</comment>
<dbReference type="Pfam" id="PF00196">
    <property type="entry name" value="GerE"/>
    <property type="match status" value="1"/>
</dbReference>
<dbReference type="SMART" id="SM00421">
    <property type="entry name" value="HTH_LUXR"/>
    <property type="match status" value="1"/>
</dbReference>
<dbReference type="InterPro" id="IPR003593">
    <property type="entry name" value="AAA+_ATPase"/>
</dbReference>
<dbReference type="SMART" id="SM00382">
    <property type="entry name" value="AAA"/>
    <property type="match status" value="1"/>
</dbReference>
<evidence type="ECO:0000256" key="2">
    <source>
        <dbReference type="ARBA" id="ARBA00023125"/>
    </source>
</evidence>
<accession>A0A9D1YW57</accession>
<evidence type="ECO:0000256" key="3">
    <source>
        <dbReference type="ARBA" id="ARBA00023163"/>
    </source>
</evidence>
<evidence type="ECO:0000313" key="6">
    <source>
        <dbReference type="Proteomes" id="UP000824005"/>
    </source>
</evidence>
<evidence type="ECO:0000256" key="1">
    <source>
        <dbReference type="ARBA" id="ARBA00023015"/>
    </source>
</evidence>
<dbReference type="GO" id="GO:0006355">
    <property type="term" value="P:regulation of DNA-templated transcription"/>
    <property type="evidence" value="ECO:0007669"/>
    <property type="project" value="InterPro"/>
</dbReference>
<dbReference type="EMBL" id="DXDC01000342">
    <property type="protein sequence ID" value="HIY66848.1"/>
    <property type="molecule type" value="Genomic_DNA"/>
</dbReference>
<dbReference type="InterPro" id="IPR016032">
    <property type="entry name" value="Sig_transdc_resp-reg_C-effctor"/>
</dbReference>
<dbReference type="PROSITE" id="PS50043">
    <property type="entry name" value="HTH_LUXR_2"/>
    <property type="match status" value="1"/>
</dbReference>
<gene>
    <name evidence="5" type="ORF">H9830_11290</name>
</gene>
<dbReference type="PANTHER" id="PTHR44688">
    <property type="entry name" value="DNA-BINDING TRANSCRIPTIONAL ACTIVATOR DEVR_DOSR"/>
    <property type="match status" value="1"/>
</dbReference>
<dbReference type="PANTHER" id="PTHR44688:SF16">
    <property type="entry name" value="DNA-BINDING TRANSCRIPTIONAL ACTIVATOR DEVR_DOSR"/>
    <property type="match status" value="1"/>
</dbReference>
<name>A0A9D1YW57_9MICO</name>
<organism evidence="5 6">
    <name type="scientific">Candidatus Agrococcus pullicola</name>
    <dbReference type="NCBI Taxonomy" id="2838429"/>
    <lineage>
        <taxon>Bacteria</taxon>
        <taxon>Bacillati</taxon>
        <taxon>Actinomycetota</taxon>
        <taxon>Actinomycetes</taxon>
        <taxon>Micrococcales</taxon>
        <taxon>Microbacteriaceae</taxon>
        <taxon>Agrococcus</taxon>
    </lineage>
</organism>